<dbReference type="GeneID" id="20092146"/>
<organism evidence="1">
    <name type="scientific">Aphanomyces invadans</name>
    <dbReference type="NCBI Taxonomy" id="157072"/>
    <lineage>
        <taxon>Eukaryota</taxon>
        <taxon>Sar</taxon>
        <taxon>Stramenopiles</taxon>
        <taxon>Oomycota</taxon>
        <taxon>Saprolegniomycetes</taxon>
        <taxon>Saprolegniales</taxon>
        <taxon>Verrucalvaceae</taxon>
        <taxon>Aphanomyces</taxon>
    </lineage>
</organism>
<evidence type="ECO:0000313" key="1">
    <source>
        <dbReference type="EMBL" id="ETV90070.1"/>
    </source>
</evidence>
<dbReference type="OrthoDB" id="97496at2759"/>
<dbReference type="VEuPathDB" id="FungiDB:H310_15096"/>
<feature type="non-terminal residue" evidence="1">
    <location>
        <position position="1"/>
    </location>
</feature>
<dbReference type="EMBL" id="KI914122">
    <property type="protein sequence ID" value="ETV90070.1"/>
    <property type="molecule type" value="Genomic_DNA"/>
</dbReference>
<reference evidence="1" key="1">
    <citation type="submission" date="2013-12" db="EMBL/GenBank/DDBJ databases">
        <title>The Genome Sequence of Aphanomyces invadans NJM9701.</title>
        <authorList>
            <consortium name="The Broad Institute Genomics Platform"/>
            <person name="Russ C."/>
            <person name="Tyler B."/>
            <person name="van West P."/>
            <person name="Dieguez-Uribeondo J."/>
            <person name="Young S.K."/>
            <person name="Zeng Q."/>
            <person name="Gargeya S."/>
            <person name="Fitzgerald M."/>
            <person name="Abouelleil A."/>
            <person name="Alvarado L."/>
            <person name="Chapman S.B."/>
            <person name="Gainer-Dewar J."/>
            <person name="Goldberg J."/>
            <person name="Griggs A."/>
            <person name="Gujja S."/>
            <person name="Hansen M."/>
            <person name="Howarth C."/>
            <person name="Imamovic A."/>
            <person name="Ireland A."/>
            <person name="Larimer J."/>
            <person name="McCowan C."/>
            <person name="Murphy C."/>
            <person name="Pearson M."/>
            <person name="Poon T.W."/>
            <person name="Priest M."/>
            <person name="Roberts A."/>
            <person name="Saif S."/>
            <person name="Shea T."/>
            <person name="Sykes S."/>
            <person name="Wortman J."/>
            <person name="Nusbaum C."/>
            <person name="Birren B."/>
        </authorList>
    </citation>
    <scope>NUCLEOTIDE SEQUENCE [LARGE SCALE GENOMIC DNA]</scope>
    <source>
        <strain evidence="1">NJM9701</strain>
    </source>
</reference>
<name>A0A024T7S8_9STRA</name>
<sequence>FQSLQYKVVSRSIDDVIISTLAAFQALCSKKLWNVFLSFQAVMRLVLEHNGDNHFRLPHLKMDTMRRAGTLMANVNCHVSILD</sequence>
<proteinExistence type="predicted"/>
<gene>
    <name evidence="1" type="ORF">H310_15096</name>
</gene>
<dbReference type="RefSeq" id="XP_008881295.1">
    <property type="nucleotide sequence ID" value="XM_008883073.1"/>
</dbReference>
<dbReference type="AlphaFoldDB" id="A0A024T7S8"/>
<accession>A0A024T7S8</accession>
<protein>
    <submittedName>
        <fullName evidence="1">Uncharacterized protein</fullName>
    </submittedName>
</protein>
<dbReference type="PANTHER" id="PTHR47169">
    <property type="entry name" value="OS01G0541250 PROTEIN"/>
    <property type="match status" value="1"/>
</dbReference>